<evidence type="ECO:0000256" key="13">
    <source>
        <dbReference type="ARBA" id="ARBA00023285"/>
    </source>
</evidence>
<dbReference type="PROSITE" id="PS00759">
    <property type="entry name" value="ARGE_DAPE_CPG2_2"/>
    <property type="match status" value="1"/>
</dbReference>
<evidence type="ECO:0000256" key="14">
    <source>
        <dbReference type="ARBA" id="ARBA00051301"/>
    </source>
</evidence>
<dbReference type="GO" id="GO:0046872">
    <property type="term" value="F:metal ion binding"/>
    <property type="evidence" value="ECO:0007669"/>
    <property type="project" value="UniProtKB-KW"/>
</dbReference>
<evidence type="ECO:0000256" key="11">
    <source>
        <dbReference type="ARBA" id="ARBA00022915"/>
    </source>
</evidence>
<reference evidence="16 17" key="1">
    <citation type="submission" date="2018-10" db="EMBL/GenBank/DDBJ databases">
        <authorList>
            <consortium name="Molecular Microbiology and Infection Unit (UMMI)"/>
            <person name="Machado M."/>
        </authorList>
    </citation>
    <scope>NUCLEOTIDE SEQUENCE [LARGE SCALE GENOMIC DNA]</scope>
    <source>
        <strain evidence="16">FMV2238.02</strain>
    </source>
</reference>
<evidence type="ECO:0000256" key="7">
    <source>
        <dbReference type="ARBA" id="ARBA00022605"/>
    </source>
</evidence>
<dbReference type="InterPro" id="IPR001261">
    <property type="entry name" value="ArgE/DapE_CS"/>
</dbReference>
<keyword evidence="13" id="KW-0170">Cobalt</keyword>
<evidence type="ECO:0000256" key="4">
    <source>
        <dbReference type="ARBA" id="ARBA00006247"/>
    </source>
</evidence>
<dbReference type="PANTHER" id="PTHR43808">
    <property type="entry name" value="ACETYLORNITHINE DEACETYLASE"/>
    <property type="match status" value="1"/>
</dbReference>
<dbReference type="EMBL" id="UXEP01000047">
    <property type="protein sequence ID" value="VDC43580.1"/>
    <property type="molecule type" value="Genomic_DNA"/>
</dbReference>
<evidence type="ECO:0000256" key="8">
    <source>
        <dbReference type="ARBA" id="ARBA00022723"/>
    </source>
</evidence>
<keyword evidence="7" id="KW-0028">Amino-acid biosynthesis</keyword>
<comment type="pathway">
    <text evidence="3">Amino-acid biosynthesis; L-lysine biosynthesis via DAP pathway; LL-2,6-diaminopimelate from (S)-tetrahydrodipicolinate (succinylase route): step 3/3.</text>
</comment>
<keyword evidence="9 16" id="KW-0378">Hydrolase</keyword>
<dbReference type="SUPFAM" id="SSF55031">
    <property type="entry name" value="Bacterial exopeptidase dimerisation domain"/>
    <property type="match status" value="1"/>
</dbReference>
<evidence type="ECO:0000256" key="1">
    <source>
        <dbReference type="ARBA" id="ARBA00001941"/>
    </source>
</evidence>
<keyword evidence="8" id="KW-0479">Metal-binding</keyword>
<dbReference type="InterPro" id="IPR011650">
    <property type="entry name" value="Peptidase_M20_dimer"/>
</dbReference>
<dbReference type="GO" id="GO:0019877">
    <property type="term" value="P:diaminopimelate biosynthetic process"/>
    <property type="evidence" value="ECO:0007669"/>
    <property type="project" value="UniProtKB-KW"/>
</dbReference>
<dbReference type="InterPro" id="IPR036264">
    <property type="entry name" value="Bact_exopeptidase_dim_dom"/>
</dbReference>
<dbReference type="InterPro" id="IPR050072">
    <property type="entry name" value="Peptidase_M20A"/>
</dbReference>
<evidence type="ECO:0000256" key="12">
    <source>
        <dbReference type="ARBA" id="ARBA00023154"/>
    </source>
</evidence>
<accession>A0A3P5Y1Z2</accession>
<dbReference type="InterPro" id="IPR010182">
    <property type="entry name" value="ArgE/DapE"/>
</dbReference>
<dbReference type="InterPro" id="IPR002933">
    <property type="entry name" value="Peptidase_M20"/>
</dbReference>
<dbReference type="GO" id="GO:0009014">
    <property type="term" value="F:succinyl-diaminopimelate desuccinylase activity"/>
    <property type="evidence" value="ECO:0007669"/>
    <property type="project" value="UniProtKB-EC"/>
</dbReference>
<dbReference type="Gene3D" id="3.30.70.360">
    <property type="match status" value="1"/>
</dbReference>
<comment type="cofactor">
    <cofactor evidence="2">
        <name>Zn(2+)</name>
        <dbReference type="ChEBI" id="CHEBI:29105"/>
    </cofactor>
</comment>
<evidence type="ECO:0000256" key="2">
    <source>
        <dbReference type="ARBA" id="ARBA00001947"/>
    </source>
</evidence>
<dbReference type="Proteomes" id="UP000280759">
    <property type="component" value="Unassembled WGS sequence"/>
</dbReference>
<evidence type="ECO:0000256" key="9">
    <source>
        <dbReference type="ARBA" id="ARBA00022801"/>
    </source>
</evidence>
<feature type="domain" description="Peptidase M20 dimerisation" evidence="15">
    <location>
        <begin position="170"/>
        <end position="277"/>
    </location>
</feature>
<dbReference type="EC" id="3.5.1.18" evidence="5"/>
<evidence type="ECO:0000256" key="5">
    <source>
        <dbReference type="ARBA" id="ARBA00011921"/>
    </source>
</evidence>
<comment type="catalytic activity">
    <reaction evidence="14">
        <text>N-succinyl-(2S,6S)-2,6-diaminopimelate + H2O = (2S,6S)-2,6-diaminopimelate + succinate</text>
        <dbReference type="Rhea" id="RHEA:22608"/>
        <dbReference type="ChEBI" id="CHEBI:15377"/>
        <dbReference type="ChEBI" id="CHEBI:30031"/>
        <dbReference type="ChEBI" id="CHEBI:57609"/>
        <dbReference type="ChEBI" id="CHEBI:58087"/>
        <dbReference type="EC" id="3.5.1.18"/>
    </reaction>
</comment>
<keyword evidence="12" id="KW-0457">Lysine biosynthesis</keyword>
<keyword evidence="17" id="KW-1185">Reference proteome</keyword>
<dbReference type="Gene3D" id="3.40.630.10">
    <property type="entry name" value="Zn peptidases"/>
    <property type="match status" value="2"/>
</dbReference>
<comment type="similarity">
    <text evidence="4">Belongs to the peptidase M20A family.</text>
</comment>
<gene>
    <name evidence="16" type="primary">dapE_2</name>
    <name evidence="16" type="ORF">FMV2238Y02_20880</name>
</gene>
<sequence>MNQQTYINMLQDVIQIQSENGNEEAVAKYYQDVLNDHGIDSKLITYSEGRSSLVAEIANGKGKVLVLSGHMDVVSSGDKDQWTHPPFSGDIEDGIIWGRGASDMKSGLTALVIAFIKLKESGRFKGTIRLLATVGEEIGELGSTQLTSLGYLDDVDAVLIGEPCNLGVVYAHKGSLNYKVVSKGIAAHSSTPDLGENAIDYLLTAMTMISERIAQQAEQVENPVLGKTFHNITLLSGGSQVNSIPDRAMFEANARTIPEYDNEAVMATVEAVLEELNQIKCVDLEAVITANQPPVETTPDSQLVQTILQVANRHASLKPQFLIQQMNDVLGKDMLSEDMASSVFDSVQPMVVSGTTDAAQFVRANAHLEVAVYGPGMPTLNHKIDERLPLSQYLDFIEVYQEVIHEYLQ</sequence>
<evidence type="ECO:0000256" key="6">
    <source>
        <dbReference type="ARBA" id="ARBA00016853"/>
    </source>
</evidence>
<dbReference type="UniPathway" id="UPA00034">
    <property type="reaction ID" value="UER00021"/>
</dbReference>
<evidence type="ECO:0000259" key="15">
    <source>
        <dbReference type="Pfam" id="PF07687"/>
    </source>
</evidence>
<evidence type="ECO:0000256" key="10">
    <source>
        <dbReference type="ARBA" id="ARBA00022833"/>
    </source>
</evidence>
<dbReference type="AlphaFoldDB" id="A0A3P5Y1Z2"/>
<dbReference type="Pfam" id="PF01546">
    <property type="entry name" value="Peptidase_M20"/>
    <property type="match status" value="1"/>
</dbReference>
<name>A0A3P5Y1Z2_STRCB</name>
<protein>
    <recommendedName>
        <fullName evidence="6">Probable succinyl-diaminopimelate desuccinylase</fullName>
        <ecNumber evidence="5">3.5.1.18</ecNumber>
    </recommendedName>
</protein>
<comment type="cofactor">
    <cofactor evidence="1">
        <name>Co(2+)</name>
        <dbReference type="ChEBI" id="CHEBI:48828"/>
    </cofactor>
</comment>
<dbReference type="NCBIfam" id="TIGR01910">
    <property type="entry name" value="DapE-ArgE"/>
    <property type="match status" value="1"/>
</dbReference>
<dbReference type="CDD" id="cd08659">
    <property type="entry name" value="M20_ArgE_DapE-like"/>
    <property type="match status" value="1"/>
</dbReference>
<proteinExistence type="inferred from homology"/>
<organism evidence="16 17">
    <name type="scientific">Streptococcus canis</name>
    <dbReference type="NCBI Taxonomy" id="1329"/>
    <lineage>
        <taxon>Bacteria</taxon>
        <taxon>Bacillati</taxon>
        <taxon>Bacillota</taxon>
        <taxon>Bacilli</taxon>
        <taxon>Lactobacillales</taxon>
        <taxon>Streptococcaceae</taxon>
        <taxon>Streptococcus</taxon>
    </lineage>
</organism>
<evidence type="ECO:0000313" key="17">
    <source>
        <dbReference type="Proteomes" id="UP000280759"/>
    </source>
</evidence>
<dbReference type="NCBIfam" id="NF006365">
    <property type="entry name" value="PRK08588.1"/>
    <property type="match status" value="1"/>
</dbReference>
<dbReference type="PANTHER" id="PTHR43808:SF8">
    <property type="entry name" value="PEPTIDASE M20 DIMERISATION DOMAIN-CONTAINING PROTEIN"/>
    <property type="match status" value="1"/>
</dbReference>
<keyword evidence="10" id="KW-0862">Zinc</keyword>
<keyword evidence="11" id="KW-0220">Diaminopimelate biosynthesis</keyword>
<dbReference type="SUPFAM" id="SSF53187">
    <property type="entry name" value="Zn-dependent exopeptidases"/>
    <property type="match status" value="1"/>
</dbReference>
<dbReference type="RefSeq" id="WP_125074888.1">
    <property type="nucleotide sequence ID" value="NZ_UXEP01000047.1"/>
</dbReference>
<dbReference type="Pfam" id="PF07687">
    <property type="entry name" value="M20_dimer"/>
    <property type="match status" value="1"/>
</dbReference>
<evidence type="ECO:0000313" key="16">
    <source>
        <dbReference type="EMBL" id="VDC43580.1"/>
    </source>
</evidence>
<dbReference type="GO" id="GO:0009089">
    <property type="term" value="P:lysine biosynthetic process via diaminopimelate"/>
    <property type="evidence" value="ECO:0007669"/>
    <property type="project" value="UniProtKB-UniPathway"/>
</dbReference>
<evidence type="ECO:0000256" key="3">
    <source>
        <dbReference type="ARBA" id="ARBA00005130"/>
    </source>
</evidence>